<dbReference type="InterPro" id="IPR051829">
    <property type="entry name" value="Multiheme_Cytochr_ET"/>
</dbReference>
<dbReference type="AlphaFoldDB" id="A0A4R1G768"/>
<dbReference type="Proteomes" id="UP000295777">
    <property type="component" value="Unassembled WGS sequence"/>
</dbReference>
<evidence type="ECO:0000313" key="3">
    <source>
        <dbReference type="EMBL" id="TCK02511.1"/>
    </source>
</evidence>
<feature type="region of interest" description="Disordered" evidence="2">
    <location>
        <begin position="631"/>
        <end position="661"/>
    </location>
</feature>
<dbReference type="RefSeq" id="WP_165863720.1">
    <property type="nucleotide sequence ID" value="NZ_SMFV01000007.1"/>
</dbReference>
<dbReference type="EMBL" id="SMFV01000007">
    <property type="protein sequence ID" value="TCK02511.1"/>
    <property type="molecule type" value="Genomic_DNA"/>
</dbReference>
<evidence type="ECO:0000256" key="1">
    <source>
        <dbReference type="ARBA" id="ARBA00022729"/>
    </source>
</evidence>
<comment type="caution">
    <text evidence="3">The sequence shown here is derived from an EMBL/GenBank/DDBJ whole genome shotgun (WGS) entry which is preliminary data.</text>
</comment>
<evidence type="ECO:0000313" key="4">
    <source>
        <dbReference type="Proteomes" id="UP000295777"/>
    </source>
</evidence>
<name>A0A4R1G768_9BACT</name>
<proteinExistence type="predicted"/>
<feature type="compositionally biased region" description="Low complexity" evidence="2">
    <location>
        <begin position="632"/>
        <end position="657"/>
    </location>
</feature>
<dbReference type="InterPro" id="IPR018247">
    <property type="entry name" value="EF_Hand_1_Ca_BS"/>
</dbReference>
<gene>
    <name evidence="3" type="ORF">CLV27_1687</name>
</gene>
<keyword evidence="4" id="KW-1185">Reference proteome</keyword>
<accession>A0A4R1G768</accession>
<dbReference type="SUPFAM" id="SSF48695">
    <property type="entry name" value="Multiheme cytochromes"/>
    <property type="match status" value="1"/>
</dbReference>
<reference evidence="3 4" key="1">
    <citation type="submission" date="2019-03" db="EMBL/GenBank/DDBJ databases">
        <title>Genomic Encyclopedia of Archaeal and Bacterial Type Strains, Phase II (KMG-II): from individual species to whole genera.</title>
        <authorList>
            <person name="Goeker M."/>
        </authorList>
    </citation>
    <scope>NUCLEOTIDE SEQUENCE [LARGE SCALE GENOMIC DNA]</scope>
    <source>
        <strain evidence="3 4">DSM 24425</strain>
    </source>
</reference>
<organism evidence="3 4">
    <name type="scientific">Phorcysia thermohydrogeniphila</name>
    <dbReference type="NCBI Taxonomy" id="936138"/>
    <lineage>
        <taxon>Bacteria</taxon>
        <taxon>Pseudomonadati</taxon>
        <taxon>Aquificota</taxon>
        <taxon>Aquificia</taxon>
        <taxon>Desulfurobacteriales</taxon>
        <taxon>Desulfurobacteriaceae</taxon>
        <taxon>Phorcysia</taxon>
    </lineage>
</organism>
<dbReference type="InterPro" id="IPR036280">
    <property type="entry name" value="Multihaem_cyt_sf"/>
</dbReference>
<dbReference type="PANTHER" id="PTHR35038">
    <property type="entry name" value="DISSIMILATORY SULFITE REDUCTASE SIRA"/>
    <property type="match status" value="1"/>
</dbReference>
<evidence type="ECO:0000256" key="2">
    <source>
        <dbReference type="SAM" id="MobiDB-lite"/>
    </source>
</evidence>
<dbReference type="PROSITE" id="PS00018">
    <property type="entry name" value="EF_HAND_1"/>
    <property type="match status" value="1"/>
</dbReference>
<keyword evidence="1" id="KW-0732">Signal</keyword>
<protein>
    <submittedName>
        <fullName evidence="3">Uncharacterized protein</fullName>
    </submittedName>
</protein>
<sequence length="692" mass="74837">MAPQEGTNPGLIDLTTPDYARMCGMCHPGGGPMEKDRNDNFLHEKSLSEIQAVFDSGKIPGDYATFGTDPNTGEKKFLPFEWKVDVNGQSVNNTMAPTCFYCHSKKLTESWEKAATGTLMFRTTVNGRAVGKPYFAAADVAGGFIGTVNEDLSVTYESGTVGDETIGHATDKHCGHCHGAIGFEDINGDGQVNAMDFVLQVKDLKFMQPDFMKEAMVWQFADGSKNVDVHKKNGIGCVDCHQPVGSTHIGTPSHNFAKGSCGPAFGVMWNQLAGSLTCKNCHYDAESEHIDYFGPAANTHLSVIACTTCHIGKKYFYRVKLIDWTLPMFVVMGNASNIQFFGLDKHGYLYGDPVNGKYVDIAWLPERDFETGEVKWKIKPVNAMGVLLFEDNSSGEFKPVLARYLAKVFKVNPEWPTKYMKVEIDPSTGKPKYSPATTNTGENLNILNIKVVKANSGVTIATDSDLASGNWSLWRVVPNCIDVNLDGVCGEGDVQITDDTGLTGAPDGDLELNTKEEVEAAITALKKVIASATGKSEEEIEVRLVATTDAFGMSHNIRPADEALSCGDCHGTRTEDLEGSLLRNTTPLYFTYDSDVETSSYFVKAIDRTPTLAEYAEHVKEELVAVGYPAPSEDTLSLTEESGETTTESSISEVATSEGGGGCSVSHSAGVGGALSALISLLPLGLLRRKRN</sequence>